<organism evidence="1 3">
    <name type="scientific">Heyndrickxia coagulans</name>
    <name type="common">Weizmannia coagulans</name>
    <dbReference type="NCBI Taxonomy" id="1398"/>
    <lineage>
        <taxon>Bacteria</taxon>
        <taxon>Bacillati</taxon>
        <taxon>Bacillota</taxon>
        <taxon>Bacilli</taxon>
        <taxon>Bacillales</taxon>
        <taxon>Bacillaceae</taxon>
        <taxon>Heyndrickxia</taxon>
    </lineage>
</organism>
<dbReference type="AlphaFoldDB" id="A0A150K7S7"/>
<evidence type="ECO:0000313" key="1">
    <source>
        <dbReference type="EMBL" id="KYC65456.1"/>
    </source>
</evidence>
<evidence type="ECO:0000313" key="4">
    <source>
        <dbReference type="Proteomes" id="UP000075304"/>
    </source>
</evidence>
<dbReference type="Proteomes" id="UP000075304">
    <property type="component" value="Unassembled WGS sequence"/>
</dbReference>
<reference evidence="3 4" key="1">
    <citation type="submission" date="2016-01" db="EMBL/GenBank/DDBJ databases">
        <title>Genome Sequences of Twelve Sporeforming Bacillus Species Isolated from Foods.</title>
        <authorList>
            <person name="Berendsen E.M."/>
            <person name="Wells-Bennik M.H."/>
            <person name="Krawcyk A.O."/>
            <person name="De Jong A."/>
            <person name="Holsappel S."/>
            <person name="Eijlander R.T."/>
            <person name="Kuipers O.P."/>
        </authorList>
    </citation>
    <scope>NUCLEOTIDE SEQUENCE [LARGE SCALE GENOMIC DNA]</scope>
    <source>
        <strain evidence="1 3">B4098</strain>
        <strain evidence="2 4">B4099</strain>
    </source>
</reference>
<comment type="caution">
    <text evidence="1">The sequence shown here is derived from an EMBL/GenBank/DDBJ whole genome shotgun (WGS) entry which is preliminary data.</text>
</comment>
<evidence type="ECO:0000313" key="3">
    <source>
        <dbReference type="Proteomes" id="UP000075288"/>
    </source>
</evidence>
<name>A0A150K7S7_HEYCO</name>
<dbReference type="EMBL" id="LQYI01000074">
    <property type="protein sequence ID" value="KYC67235.1"/>
    <property type="molecule type" value="Genomic_DNA"/>
</dbReference>
<gene>
    <name evidence="1" type="ORF">B4098_2853</name>
    <name evidence="2" type="ORF">B4099_3057</name>
</gene>
<proteinExistence type="predicted"/>
<sequence>MREAGRIKRKLTSGGKAAFFMHEKGGGKRLCNIYPYTR</sequence>
<dbReference type="EMBL" id="LQYG01000016">
    <property type="protein sequence ID" value="KYC65456.1"/>
    <property type="molecule type" value="Genomic_DNA"/>
</dbReference>
<protein>
    <submittedName>
        <fullName evidence="1">Uncharacterized protein</fullName>
    </submittedName>
</protein>
<accession>A0A150K7S7</accession>
<evidence type="ECO:0000313" key="2">
    <source>
        <dbReference type="EMBL" id="KYC67235.1"/>
    </source>
</evidence>
<dbReference type="Proteomes" id="UP000075288">
    <property type="component" value="Unassembled WGS sequence"/>
</dbReference>